<evidence type="ECO:0000313" key="1">
    <source>
        <dbReference type="EMBL" id="MTT76651.1"/>
    </source>
</evidence>
<sequence length="128" mass="14813">MKDYYNVDINSDNARELWDKANIPVTSLTWDDMGDLAAFIQLELMPYRKTVKNPIIISAYPRKMTKTQKKKAEFKGVEIDGTYFHGREGITFYDNGFVGFCGEMSGYNRIPIFAGFYKWLETKVKAVE</sequence>
<reference evidence="3 4" key="1">
    <citation type="journal article" date="2019" name="Nat. Med.">
        <title>A library of human gut bacterial isolates paired with longitudinal multiomics data enables mechanistic microbiome research.</title>
        <authorList>
            <person name="Poyet M."/>
            <person name="Groussin M."/>
            <person name="Gibbons S.M."/>
            <person name="Avila-Pacheco J."/>
            <person name="Jiang X."/>
            <person name="Kearney S.M."/>
            <person name="Perrotta A.R."/>
            <person name="Berdy B."/>
            <person name="Zhao S."/>
            <person name="Lieberman T.D."/>
            <person name="Swanson P.K."/>
            <person name="Smith M."/>
            <person name="Roesemann S."/>
            <person name="Alexander J.E."/>
            <person name="Rich S.A."/>
            <person name="Livny J."/>
            <person name="Vlamakis H."/>
            <person name="Clish C."/>
            <person name="Bullock K."/>
            <person name="Deik A."/>
            <person name="Scott J."/>
            <person name="Pierce K.A."/>
            <person name="Xavier R.J."/>
            <person name="Alm E.J."/>
        </authorList>
    </citation>
    <scope>NUCLEOTIDE SEQUENCE [LARGE SCALE GENOMIC DNA]</scope>
    <source>
        <strain evidence="1 4">BIOML-A13</strain>
        <strain evidence="2 3">BIOML-A3</strain>
    </source>
</reference>
<dbReference type="EMBL" id="WNBM01000010">
    <property type="protein sequence ID" value="MTT76651.1"/>
    <property type="molecule type" value="Genomic_DNA"/>
</dbReference>
<gene>
    <name evidence="1" type="ORF">GMD11_10300</name>
    <name evidence="2" type="ORF">GMD18_10290</name>
</gene>
<evidence type="ECO:0000313" key="3">
    <source>
        <dbReference type="Proteomes" id="UP000443070"/>
    </source>
</evidence>
<proteinExistence type="predicted"/>
<comment type="caution">
    <text evidence="1">The sequence shown here is derived from an EMBL/GenBank/DDBJ whole genome shotgun (WGS) entry which is preliminary data.</text>
</comment>
<keyword evidence="3" id="KW-1185">Reference proteome</keyword>
<dbReference type="Proteomes" id="UP000484547">
    <property type="component" value="Unassembled WGS sequence"/>
</dbReference>
<organism evidence="1 4">
    <name type="scientific">Phascolarctobacterium faecium</name>
    <dbReference type="NCBI Taxonomy" id="33025"/>
    <lineage>
        <taxon>Bacteria</taxon>
        <taxon>Bacillati</taxon>
        <taxon>Bacillota</taxon>
        <taxon>Negativicutes</taxon>
        <taxon>Acidaminococcales</taxon>
        <taxon>Acidaminococcaceae</taxon>
        <taxon>Phascolarctobacterium</taxon>
    </lineage>
</organism>
<dbReference type="EMBL" id="WNBW01000011">
    <property type="protein sequence ID" value="MTU04782.1"/>
    <property type="molecule type" value="Genomic_DNA"/>
</dbReference>
<dbReference type="OrthoDB" id="2900194at2"/>
<evidence type="ECO:0000313" key="2">
    <source>
        <dbReference type="EMBL" id="MTU04782.1"/>
    </source>
</evidence>
<protein>
    <submittedName>
        <fullName evidence="1">Uncharacterized protein</fullName>
    </submittedName>
</protein>
<dbReference type="AlphaFoldDB" id="A0A7X3BWK3"/>
<evidence type="ECO:0000313" key="4">
    <source>
        <dbReference type="Proteomes" id="UP000484547"/>
    </source>
</evidence>
<name>A0A7X3BWK3_9FIRM</name>
<accession>A0A7X3BWK3</accession>
<dbReference type="RefSeq" id="WP_149877567.1">
    <property type="nucleotide sequence ID" value="NZ_WNBG01000011.1"/>
</dbReference>
<dbReference type="Proteomes" id="UP000443070">
    <property type="component" value="Unassembled WGS sequence"/>
</dbReference>